<keyword evidence="2" id="KW-0472">Membrane</keyword>
<gene>
    <name evidence="3" type="ORF">BD310DRAFT_939881</name>
</gene>
<reference evidence="3 4" key="1">
    <citation type="submission" date="2019-01" db="EMBL/GenBank/DDBJ databases">
        <title>Draft genome sequences of three monokaryotic isolates of the white-rot basidiomycete fungus Dichomitus squalens.</title>
        <authorList>
            <consortium name="DOE Joint Genome Institute"/>
            <person name="Lopez S.C."/>
            <person name="Andreopoulos B."/>
            <person name="Pangilinan J."/>
            <person name="Lipzen A."/>
            <person name="Riley R."/>
            <person name="Ahrendt S."/>
            <person name="Ng V."/>
            <person name="Barry K."/>
            <person name="Daum C."/>
            <person name="Grigoriev I.V."/>
            <person name="Hilden K.S."/>
            <person name="Makela M.R."/>
            <person name="de Vries R.P."/>
        </authorList>
    </citation>
    <scope>NUCLEOTIDE SEQUENCE [LARGE SCALE GENOMIC DNA]</scope>
    <source>
        <strain evidence="3 4">CBS 464.89</strain>
    </source>
</reference>
<proteinExistence type="predicted"/>
<dbReference type="Proteomes" id="UP000292082">
    <property type="component" value="Unassembled WGS sequence"/>
</dbReference>
<dbReference type="EMBL" id="ML145244">
    <property type="protein sequence ID" value="TBU52600.1"/>
    <property type="molecule type" value="Genomic_DNA"/>
</dbReference>
<dbReference type="AlphaFoldDB" id="A0A4Q9PCQ0"/>
<feature type="region of interest" description="Disordered" evidence="1">
    <location>
        <begin position="1"/>
        <end position="27"/>
    </location>
</feature>
<name>A0A4Q9PCQ0_9APHY</name>
<feature type="transmembrane region" description="Helical" evidence="2">
    <location>
        <begin position="61"/>
        <end position="79"/>
    </location>
</feature>
<protein>
    <submittedName>
        <fullName evidence="3">Uncharacterized protein</fullName>
    </submittedName>
</protein>
<keyword evidence="2" id="KW-1133">Transmembrane helix</keyword>
<sequence length="80" mass="8556">MSTGDRPHPLHPAKYAMNVGRSGDRPPRIARLQRSRVQGAARSPRTVAGCSMTPICSRSSIMALACMIAMLLSAVSMTTD</sequence>
<organism evidence="3 4">
    <name type="scientific">Dichomitus squalens</name>
    <dbReference type="NCBI Taxonomy" id="114155"/>
    <lineage>
        <taxon>Eukaryota</taxon>
        <taxon>Fungi</taxon>
        <taxon>Dikarya</taxon>
        <taxon>Basidiomycota</taxon>
        <taxon>Agaricomycotina</taxon>
        <taxon>Agaricomycetes</taxon>
        <taxon>Polyporales</taxon>
        <taxon>Polyporaceae</taxon>
        <taxon>Dichomitus</taxon>
    </lineage>
</organism>
<keyword evidence="2" id="KW-0812">Transmembrane</keyword>
<evidence type="ECO:0000313" key="4">
    <source>
        <dbReference type="Proteomes" id="UP000292082"/>
    </source>
</evidence>
<evidence type="ECO:0000313" key="3">
    <source>
        <dbReference type="EMBL" id="TBU52600.1"/>
    </source>
</evidence>
<accession>A0A4Q9PCQ0</accession>
<evidence type="ECO:0000256" key="1">
    <source>
        <dbReference type="SAM" id="MobiDB-lite"/>
    </source>
</evidence>
<keyword evidence="4" id="KW-1185">Reference proteome</keyword>
<evidence type="ECO:0000256" key="2">
    <source>
        <dbReference type="SAM" id="Phobius"/>
    </source>
</evidence>